<keyword evidence="2" id="KW-1185">Reference proteome</keyword>
<evidence type="ECO:0000313" key="1">
    <source>
        <dbReference type="EMBL" id="KAG9254635.1"/>
    </source>
</evidence>
<protein>
    <submittedName>
        <fullName evidence="1">Uncharacterized protein</fullName>
    </submittedName>
</protein>
<proteinExistence type="predicted"/>
<dbReference type="GeneID" id="70298074"/>
<gene>
    <name evidence="1" type="ORF">F5Z01DRAFT_83011</name>
</gene>
<dbReference type="RefSeq" id="XP_046118559.1">
    <property type="nucleotide sequence ID" value="XM_046267171.1"/>
</dbReference>
<comment type="caution">
    <text evidence="1">The sequence shown here is derived from an EMBL/GenBank/DDBJ whole genome shotgun (WGS) entry which is preliminary data.</text>
</comment>
<sequence>MPPVFSMGVAGLLHSAPFPSKGTEVAHVLSRNRQVPIRMGNCAQPNSLRLSLGITDKFPKRGTSQSRADEAGKLGFLVGSLRRRSYSGTLESGSVGSVEPLGPLLCMFEKPRLPMIVVAMPMTDSCRACMTSRSTCDHSARGVVRTVDGRLESVWSVV</sequence>
<dbReference type="Proteomes" id="UP000887229">
    <property type="component" value="Unassembled WGS sequence"/>
</dbReference>
<evidence type="ECO:0000313" key="2">
    <source>
        <dbReference type="Proteomes" id="UP000887229"/>
    </source>
</evidence>
<reference evidence="1" key="1">
    <citation type="journal article" date="2021" name="IMA Fungus">
        <title>Genomic characterization of three marine fungi, including Emericellopsis atlantica sp. nov. with signatures of a generalist lifestyle and marine biomass degradation.</title>
        <authorList>
            <person name="Hagestad O.C."/>
            <person name="Hou L."/>
            <person name="Andersen J.H."/>
            <person name="Hansen E.H."/>
            <person name="Altermark B."/>
            <person name="Li C."/>
            <person name="Kuhnert E."/>
            <person name="Cox R.J."/>
            <person name="Crous P.W."/>
            <person name="Spatafora J.W."/>
            <person name="Lail K."/>
            <person name="Amirebrahimi M."/>
            <person name="Lipzen A."/>
            <person name="Pangilinan J."/>
            <person name="Andreopoulos W."/>
            <person name="Hayes R.D."/>
            <person name="Ng V."/>
            <person name="Grigoriev I.V."/>
            <person name="Jackson S.A."/>
            <person name="Sutton T.D.S."/>
            <person name="Dobson A.D.W."/>
            <person name="Rama T."/>
        </authorList>
    </citation>
    <scope>NUCLEOTIDE SEQUENCE</scope>
    <source>
        <strain evidence="1">TS7</strain>
    </source>
</reference>
<dbReference type="EMBL" id="MU251253">
    <property type="protein sequence ID" value="KAG9254635.1"/>
    <property type="molecule type" value="Genomic_DNA"/>
</dbReference>
<dbReference type="AlphaFoldDB" id="A0A9P7ZMA1"/>
<name>A0A9P7ZMA1_9HYPO</name>
<organism evidence="1 2">
    <name type="scientific">Emericellopsis atlantica</name>
    <dbReference type="NCBI Taxonomy" id="2614577"/>
    <lineage>
        <taxon>Eukaryota</taxon>
        <taxon>Fungi</taxon>
        <taxon>Dikarya</taxon>
        <taxon>Ascomycota</taxon>
        <taxon>Pezizomycotina</taxon>
        <taxon>Sordariomycetes</taxon>
        <taxon>Hypocreomycetidae</taxon>
        <taxon>Hypocreales</taxon>
        <taxon>Bionectriaceae</taxon>
        <taxon>Emericellopsis</taxon>
    </lineage>
</organism>
<accession>A0A9P7ZMA1</accession>